<name>A0AAU7EK55_9FLAO</name>
<dbReference type="KEGG" id="mlil:QLS71_008160"/>
<evidence type="ECO:0000313" key="2">
    <source>
        <dbReference type="Proteomes" id="UP001224325"/>
    </source>
</evidence>
<organism evidence="1 2">
    <name type="scientific">Mariniflexile litorale</name>
    <dbReference type="NCBI Taxonomy" id="3045158"/>
    <lineage>
        <taxon>Bacteria</taxon>
        <taxon>Pseudomonadati</taxon>
        <taxon>Bacteroidota</taxon>
        <taxon>Flavobacteriia</taxon>
        <taxon>Flavobacteriales</taxon>
        <taxon>Flavobacteriaceae</taxon>
        <taxon>Mariniflexile</taxon>
    </lineage>
</organism>
<gene>
    <name evidence="1" type="ORF">QLS71_008160</name>
</gene>
<dbReference type="EMBL" id="CP155618">
    <property type="protein sequence ID" value="XBL15979.1"/>
    <property type="molecule type" value="Genomic_DNA"/>
</dbReference>
<proteinExistence type="predicted"/>
<evidence type="ECO:0000313" key="1">
    <source>
        <dbReference type="EMBL" id="XBL15979.1"/>
    </source>
</evidence>
<accession>A0AAU7EK55</accession>
<reference evidence="1" key="1">
    <citation type="submission" date="2024-04" db="EMBL/GenBank/DDBJ databases">
        <title>Mariniflexile litorale, isolated from the shallow sediments of the Sea of Japan.</title>
        <authorList>
            <person name="Romanenko L."/>
            <person name="Isaeva M."/>
        </authorList>
    </citation>
    <scope>NUCLEOTIDE SEQUENCE [LARGE SCALE GENOMIC DNA]</scope>
    <source>
        <strain evidence="1">KMM 9835</strain>
    </source>
</reference>
<protein>
    <submittedName>
        <fullName evidence="1">Uncharacterized protein</fullName>
    </submittedName>
</protein>
<sequence length="84" mass="9470">MALIVSPSIIVVLDDSIDTSVFYSLAEEEENGKVKKLISPFSLQCNEFASNYALKNLQHFGFCFKKYPKPHLNLISPPPEQIIL</sequence>
<dbReference type="AlphaFoldDB" id="A0AAU7EK55"/>
<dbReference type="RefSeq" id="WP_308993219.1">
    <property type="nucleotide sequence ID" value="NZ_CP155618.1"/>
</dbReference>
<dbReference type="Proteomes" id="UP001224325">
    <property type="component" value="Chromosome"/>
</dbReference>
<keyword evidence="2" id="KW-1185">Reference proteome</keyword>